<protein>
    <submittedName>
        <fullName evidence="1">Uncharacterized protein</fullName>
    </submittedName>
</protein>
<dbReference type="STRING" id="40998.A0A2P7YJI7"/>
<evidence type="ECO:0000313" key="2">
    <source>
        <dbReference type="Proteomes" id="UP000243723"/>
    </source>
</evidence>
<dbReference type="Proteomes" id="UP000243723">
    <property type="component" value="Unassembled WGS sequence"/>
</dbReference>
<sequence>MNLPRTFIRDLDLIEEFKDYDEELKELYDMRKNRGYDFGEYLSQGALKIEGRCAMVPAQDLVDNGLLDIRPDLPAGSDQDWTHSVLRLRQKFSGPHTTRFQYTSAQKEAINKIADLFESEFWLPMALALMTVLPCRLQGFGLDGIIEDDKLRHMSITRHRILTARNPEDYDPMHDAVVQLSVSDTRSFSSLEPEQLKYIKWFASLPEVQQFEWLAYNYSGYLNLLLTRGSLIEAEDELKQSRAFSAWLWERGDPVVLPSFHKLRQETKALAFSARTMSNNLWKEL</sequence>
<accession>A0A2P7YJI7</accession>
<proteinExistence type="predicted"/>
<organism evidence="1 2">
    <name type="scientific">Elsinoe australis</name>
    <dbReference type="NCBI Taxonomy" id="40998"/>
    <lineage>
        <taxon>Eukaryota</taxon>
        <taxon>Fungi</taxon>
        <taxon>Dikarya</taxon>
        <taxon>Ascomycota</taxon>
        <taxon>Pezizomycotina</taxon>
        <taxon>Dothideomycetes</taxon>
        <taxon>Dothideomycetidae</taxon>
        <taxon>Myriangiales</taxon>
        <taxon>Elsinoaceae</taxon>
        <taxon>Elsinoe</taxon>
    </lineage>
</organism>
<dbReference type="AlphaFoldDB" id="A0A2P7YJI7"/>
<dbReference type="OrthoDB" id="4152607at2759"/>
<dbReference type="EMBL" id="NHZQ01000422">
    <property type="protein sequence ID" value="PSK36148.1"/>
    <property type="molecule type" value="Genomic_DNA"/>
</dbReference>
<keyword evidence="2" id="KW-1185">Reference proteome</keyword>
<gene>
    <name evidence="1" type="ORF">B9Z65_5963</name>
</gene>
<name>A0A2P7YJI7_9PEZI</name>
<evidence type="ECO:0000313" key="1">
    <source>
        <dbReference type="EMBL" id="PSK36148.1"/>
    </source>
</evidence>
<comment type="caution">
    <text evidence="1">The sequence shown here is derived from an EMBL/GenBank/DDBJ whole genome shotgun (WGS) entry which is preliminary data.</text>
</comment>
<reference evidence="1 2" key="1">
    <citation type="submission" date="2017-05" db="EMBL/GenBank/DDBJ databases">
        <title>Draft genome sequence of Elsinoe australis.</title>
        <authorList>
            <person name="Cheng Q."/>
        </authorList>
    </citation>
    <scope>NUCLEOTIDE SEQUENCE [LARGE SCALE GENOMIC DNA]</scope>
    <source>
        <strain evidence="1 2">NL1</strain>
    </source>
</reference>